<dbReference type="InterPro" id="IPR032466">
    <property type="entry name" value="Metal_Hydrolase"/>
</dbReference>
<keyword evidence="9" id="KW-1185">Reference proteome</keyword>
<dbReference type="EMBL" id="CP042582">
    <property type="protein sequence ID" value="QEX23814.1"/>
    <property type="molecule type" value="Genomic_DNA"/>
</dbReference>
<evidence type="ECO:0000313" key="9">
    <source>
        <dbReference type="Proteomes" id="UP000325797"/>
    </source>
</evidence>
<dbReference type="SUPFAM" id="SSF51338">
    <property type="entry name" value="Composite domain of metallo-dependent hydrolases"/>
    <property type="match status" value="1"/>
</dbReference>
<evidence type="ECO:0000256" key="2">
    <source>
        <dbReference type="ARBA" id="ARBA00002368"/>
    </source>
</evidence>
<dbReference type="GO" id="GO:0005737">
    <property type="term" value="C:cytoplasm"/>
    <property type="evidence" value="ECO:0007669"/>
    <property type="project" value="TreeGrafter"/>
</dbReference>
<dbReference type="PANTHER" id="PTHR43668:SF4">
    <property type="entry name" value="ALLANTOINASE"/>
    <property type="match status" value="1"/>
</dbReference>
<dbReference type="PANTHER" id="PTHR43668">
    <property type="entry name" value="ALLANTOINASE"/>
    <property type="match status" value="1"/>
</dbReference>
<dbReference type="OrthoDB" id="9775759at2"/>
<dbReference type="Gene3D" id="2.30.40.10">
    <property type="entry name" value="Urease, subunit C, domain 1"/>
    <property type="match status" value="1"/>
</dbReference>
<dbReference type="Gene3D" id="3.20.20.140">
    <property type="entry name" value="Metal-dependent hydrolases"/>
    <property type="match status" value="1"/>
</dbReference>
<dbReference type="InterPro" id="IPR006680">
    <property type="entry name" value="Amidohydro-rel"/>
</dbReference>
<feature type="region of interest" description="Disordered" evidence="6">
    <location>
        <begin position="304"/>
        <end position="324"/>
    </location>
</feature>
<dbReference type="PROSITE" id="PS00483">
    <property type="entry name" value="DIHYDROOROTASE_2"/>
    <property type="match status" value="1"/>
</dbReference>
<dbReference type="NCBIfam" id="TIGR00857">
    <property type="entry name" value="pyrC_multi"/>
    <property type="match status" value="1"/>
</dbReference>
<evidence type="ECO:0000256" key="4">
    <source>
        <dbReference type="ARBA" id="ARBA00022723"/>
    </source>
</evidence>
<evidence type="ECO:0000313" key="8">
    <source>
        <dbReference type="EMBL" id="QEX23814.1"/>
    </source>
</evidence>
<name>A0A5J6N399_9PROT</name>
<dbReference type="SUPFAM" id="SSF51556">
    <property type="entry name" value="Metallo-dependent hydrolases"/>
    <property type="match status" value="1"/>
</dbReference>
<comment type="similarity">
    <text evidence="3">Belongs to the metallo-dependent hydrolases superfamily. DHOase family. Class I DHOase subfamily.</text>
</comment>
<keyword evidence="5" id="KW-0378">Hydrolase</keyword>
<dbReference type="InterPro" id="IPR002195">
    <property type="entry name" value="Dihydroorotase_CS"/>
</dbReference>
<feature type="compositionally biased region" description="Basic and acidic residues" evidence="6">
    <location>
        <begin position="306"/>
        <end position="316"/>
    </location>
</feature>
<reference evidence="8 9" key="1">
    <citation type="submission" date="2019-08" db="EMBL/GenBank/DDBJ databases">
        <title>Hyperibacter terrae gen. nov., sp. nov. and Hyperibacter viscosus sp. nov., two new members in the family Rhodospirillaceae isolated from the rhizosphere of Hypericum perforatum.</title>
        <authorList>
            <person name="Noviana Z."/>
        </authorList>
    </citation>
    <scope>NUCLEOTIDE SEQUENCE [LARGE SCALE GENOMIC DNA]</scope>
    <source>
        <strain evidence="8 9">R5959</strain>
    </source>
</reference>
<dbReference type="GO" id="GO:0004038">
    <property type="term" value="F:allantoinase activity"/>
    <property type="evidence" value="ECO:0007669"/>
    <property type="project" value="TreeGrafter"/>
</dbReference>
<proteinExistence type="inferred from homology"/>
<dbReference type="InterPro" id="IPR050138">
    <property type="entry name" value="DHOase/Allantoinase_Hydrolase"/>
</dbReference>
<gene>
    <name evidence="8" type="primary">pyrC</name>
    <name evidence="8" type="ORF">FRZ61_37530</name>
</gene>
<dbReference type="CDD" id="cd01318">
    <property type="entry name" value="DHOase_IIb"/>
    <property type="match status" value="1"/>
</dbReference>
<comment type="cofactor">
    <cofactor evidence="1">
        <name>Zn(2+)</name>
        <dbReference type="ChEBI" id="CHEBI:29105"/>
    </cofactor>
</comment>
<evidence type="ECO:0000259" key="7">
    <source>
        <dbReference type="Pfam" id="PF01979"/>
    </source>
</evidence>
<dbReference type="KEGG" id="hadh:FRZ61_37530"/>
<accession>A0A5J6N399</accession>
<dbReference type="Proteomes" id="UP000325797">
    <property type="component" value="Chromosome"/>
</dbReference>
<dbReference type="NCBIfam" id="NF006559">
    <property type="entry name" value="PRK09060.1"/>
    <property type="match status" value="1"/>
</dbReference>
<dbReference type="InterPro" id="IPR011059">
    <property type="entry name" value="Metal-dep_hydrolase_composite"/>
</dbReference>
<dbReference type="Pfam" id="PF01979">
    <property type="entry name" value="Amidohydro_1"/>
    <property type="match status" value="1"/>
</dbReference>
<dbReference type="RefSeq" id="WP_151119152.1">
    <property type="nucleotide sequence ID" value="NZ_CP042582.1"/>
</dbReference>
<evidence type="ECO:0000256" key="5">
    <source>
        <dbReference type="ARBA" id="ARBA00022801"/>
    </source>
</evidence>
<keyword evidence="4" id="KW-0479">Metal-binding</keyword>
<organism evidence="8 9">
    <name type="scientific">Hypericibacter adhaerens</name>
    <dbReference type="NCBI Taxonomy" id="2602016"/>
    <lineage>
        <taxon>Bacteria</taxon>
        <taxon>Pseudomonadati</taxon>
        <taxon>Pseudomonadota</taxon>
        <taxon>Alphaproteobacteria</taxon>
        <taxon>Rhodospirillales</taxon>
        <taxon>Dongiaceae</taxon>
        <taxon>Hypericibacter</taxon>
    </lineage>
</organism>
<comment type="function">
    <text evidence="2">Catalyzes the reversible cyclization of carbamoyl aspartate to dihydroorotate.</text>
</comment>
<feature type="domain" description="Amidohydrolase-related" evidence="7">
    <location>
        <begin position="53"/>
        <end position="421"/>
    </location>
</feature>
<evidence type="ECO:0000256" key="6">
    <source>
        <dbReference type="SAM" id="MobiDB-lite"/>
    </source>
</evidence>
<evidence type="ECO:0000256" key="3">
    <source>
        <dbReference type="ARBA" id="ARBA00010286"/>
    </source>
</evidence>
<sequence>MAESFDLIVKGGRAVTTAGAVDTDIAIKDGKIAAIGRIDLPAADTFDAKGLHVLPGVIDSQVHFREPGLTHKEDLATGTAGAALGGVTAIFEMPNTSPNTSSAEALEEKLSLAKDRVWCDVAFFVGATSDNVGKLAELERLPGASGIKIFMGSSTGTLLVADDDTLLKALRDGTRRVAIHAEDEYRLRERRALVEGGADPTMHPVWRDVETATRATARVMRLARQAKRRVHILHVTTAEEVPILAANKDLVTMEVTPQHLTLAAPDCYRALGTFAQMNPPIREMRHREALWQAVRDGIVDVIGSDHAPHTKDEKAKPYPQSPSGMPGVQTLLPLMLDHMNAGRLSLERLVDLTSAGPARIYNIAGKGRIAVGYDGDLSIVDLKAKRTIESKQQATRCGWTPFDGMAVTGWPKATIVRGHVVMREDELIGRPIGQPVRFSECLPG</sequence>
<protein>
    <submittedName>
        <fullName evidence="8">Dihydroorotase</fullName>
    </submittedName>
</protein>
<dbReference type="GO" id="GO:0006145">
    <property type="term" value="P:purine nucleobase catabolic process"/>
    <property type="evidence" value="ECO:0007669"/>
    <property type="project" value="TreeGrafter"/>
</dbReference>
<dbReference type="AlphaFoldDB" id="A0A5J6N399"/>
<dbReference type="GO" id="GO:0046872">
    <property type="term" value="F:metal ion binding"/>
    <property type="evidence" value="ECO:0007669"/>
    <property type="project" value="UniProtKB-KW"/>
</dbReference>
<evidence type="ECO:0000256" key="1">
    <source>
        <dbReference type="ARBA" id="ARBA00001947"/>
    </source>
</evidence>